<evidence type="ECO:0000256" key="4">
    <source>
        <dbReference type="ARBA" id="ARBA00022844"/>
    </source>
</evidence>
<gene>
    <name evidence="7" type="primary">UL93</name>
</gene>
<evidence type="ECO:0000256" key="6">
    <source>
        <dbReference type="ARBA" id="ARBA00023219"/>
    </source>
</evidence>
<dbReference type="OrthoDB" id="8171at10239"/>
<keyword evidence="3" id="KW-1188">Viral release from host cell</keyword>
<keyword evidence="2" id="KW-1048">Host nucleus</keyword>
<accession>G8XSZ7</accession>
<keyword evidence="4" id="KW-0946">Virion</keyword>
<organism evidence="7 8">
    <name type="scientific">Saimiriine betaherpesvirus 4</name>
    <dbReference type="NCBI Taxonomy" id="1535247"/>
    <lineage>
        <taxon>Viruses</taxon>
        <taxon>Duplodnaviria</taxon>
        <taxon>Heunggongvirae</taxon>
        <taxon>Peploviricota</taxon>
        <taxon>Herviviricetes</taxon>
        <taxon>Herpesvirales</taxon>
        <taxon>Orthoherpesviridae</taxon>
        <taxon>Betaherpesvirinae</taxon>
        <taxon>Cytomegalovirus</taxon>
        <taxon>Cytomegalovirus saimiriinebeta4</taxon>
    </lineage>
</organism>
<evidence type="ECO:0000256" key="2">
    <source>
        <dbReference type="ARBA" id="ARBA00022562"/>
    </source>
</evidence>
<dbReference type="GO" id="GO:0019028">
    <property type="term" value="C:viral capsid"/>
    <property type="evidence" value="ECO:0007669"/>
    <property type="project" value="UniProtKB-KW"/>
</dbReference>
<evidence type="ECO:0000256" key="3">
    <source>
        <dbReference type="ARBA" id="ARBA00022612"/>
    </source>
</evidence>
<reference evidence="7" key="1">
    <citation type="submission" date="2011-12" db="EMBL/GenBank/DDBJ databases">
        <title>Comparative genomics of primate cytomegaloviruses.</title>
        <authorList>
            <person name="Davison A.J."/>
            <person name="Holton M."/>
            <person name="Dolan A."/>
            <person name="Dargan D.J."/>
            <person name="Gatherer D."/>
            <person name="Hayward G.S."/>
        </authorList>
    </citation>
    <scope>NUCLEOTIDE SEQUENCE [LARGE SCALE GENOMIC DNA]</scope>
    <source>
        <strain evidence="7">SqSHV</strain>
    </source>
</reference>
<dbReference type="Pfam" id="PF04559">
    <property type="entry name" value="Herpes_UL17"/>
    <property type="match status" value="1"/>
</dbReference>
<keyword evidence="5" id="KW-0426">Late protein</keyword>
<keyword evidence="6" id="KW-0231">Viral genome packaging</keyword>
<dbReference type="GO" id="GO:0051276">
    <property type="term" value="P:chromosome organization"/>
    <property type="evidence" value="ECO:0007669"/>
    <property type="project" value="InterPro"/>
</dbReference>
<keyword evidence="1" id="KW-0167">Capsid protein</keyword>
<dbReference type="InterPro" id="IPR007640">
    <property type="entry name" value="UL17-like"/>
</dbReference>
<dbReference type="EMBL" id="FJ483967">
    <property type="protein sequence ID" value="AEV80944.1"/>
    <property type="molecule type" value="Genomic_DNA"/>
</dbReference>
<evidence type="ECO:0000313" key="7">
    <source>
        <dbReference type="EMBL" id="AEV80944.1"/>
    </source>
</evidence>
<name>G8XSZ7_9BETA</name>
<dbReference type="GeneID" id="11464314"/>
<protein>
    <submittedName>
        <fullName evidence="7">DNA packaging tegument protein UL17</fullName>
    </submittedName>
</protein>
<evidence type="ECO:0000313" key="8">
    <source>
        <dbReference type="Proteomes" id="UP000097892"/>
    </source>
</evidence>
<dbReference type="RefSeq" id="YP_004940255.1">
    <property type="nucleotide sequence ID" value="NC_016448.1"/>
</dbReference>
<evidence type="ECO:0000256" key="5">
    <source>
        <dbReference type="ARBA" id="ARBA00022921"/>
    </source>
</evidence>
<dbReference type="KEGG" id="vg:11464314"/>
<evidence type="ECO:0000256" key="1">
    <source>
        <dbReference type="ARBA" id="ARBA00022561"/>
    </source>
</evidence>
<keyword evidence="8" id="KW-1185">Reference proteome</keyword>
<proteinExistence type="predicted"/>
<sequence length="480" mass="55445">METHLFSDLDFQYRFDSLAQVPIHLVFDETVLTLEKLSQLVGVYFKTEWGQDWQRALFTVVPRRWCLRQYLDQRGLKSPDVKIVCQHAVFTTIGVSCVDRVILGGRLVYVRFVLNHRQSSVAAENRRSFVDCEFFVRDLLKGRHFRSQEEASSDRLVLPVNDRPFFEIPHGDARSKIVGQQLLLRSGVTEQYTGGALEPPSKIRGYELSKRPEVENPDILYAFGENEGRIIPWTEEWESGGVVGIQTVWDVSAQVRVHVLWYQRSFWNSLKIDYRDEEVDIRQSLETYRRHLVVGSSVFENIYRELRVNVAERRAVRQLFDCFVSADLDPSFLWEMACASLDLWIYRVEKESCIIKALTTCLQQSRDVQGFRQYRVVGQGGRREAWADVIYNASGRVDLGLQVSLEVCSSSGLWRTKDRHGYVLDWVANPEVCVIYATSHLDIYWILPGGFGTVLPIPVHGVDLGLLYERFKTPEVLFTT</sequence>
<dbReference type="Proteomes" id="UP000097892">
    <property type="component" value="Segment"/>
</dbReference>